<evidence type="ECO:0000313" key="3">
    <source>
        <dbReference type="EMBL" id="MBD2722364.1"/>
    </source>
</evidence>
<feature type="compositionally biased region" description="Low complexity" evidence="1">
    <location>
        <begin position="28"/>
        <end position="52"/>
    </location>
</feature>
<feature type="region of interest" description="Disordered" evidence="1">
    <location>
        <begin position="28"/>
        <end position="78"/>
    </location>
</feature>
<organism evidence="3 4">
    <name type="scientific">Hymenobacter armeniacus</name>
    <dbReference type="NCBI Taxonomy" id="2771358"/>
    <lineage>
        <taxon>Bacteria</taxon>
        <taxon>Pseudomonadati</taxon>
        <taxon>Bacteroidota</taxon>
        <taxon>Cytophagia</taxon>
        <taxon>Cytophagales</taxon>
        <taxon>Hymenobacteraceae</taxon>
        <taxon>Hymenobacter</taxon>
    </lineage>
</organism>
<comment type="caution">
    <text evidence="3">The sequence shown here is derived from an EMBL/GenBank/DDBJ whole genome shotgun (WGS) entry which is preliminary data.</text>
</comment>
<dbReference type="PROSITE" id="PS51257">
    <property type="entry name" value="PROKAR_LIPOPROTEIN"/>
    <property type="match status" value="1"/>
</dbReference>
<gene>
    <name evidence="3" type="ORF">IC234_09515</name>
</gene>
<evidence type="ECO:0000256" key="2">
    <source>
        <dbReference type="SAM" id="SignalP"/>
    </source>
</evidence>
<keyword evidence="2" id="KW-0732">Signal</keyword>
<dbReference type="EMBL" id="JACXAC010000003">
    <property type="protein sequence ID" value="MBD2722364.1"/>
    <property type="molecule type" value="Genomic_DNA"/>
</dbReference>
<name>A0ABR8JXB7_9BACT</name>
<proteinExistence type="predicted"/>
<sequence>MKLVSFALLLAAAGALVACNGSPVNNQPATGALPAPAPATPDTTRPARAGRAVPFVPPTKVGRVLGNGTPSPPNSRTR</sequence>
<evidence type="ECO:0000313" key="4">
    <source>
        <dbReference type="Proteomes" id="UP000606003"/>
    </source>
</evidence>
<feature type="chain" id="PRO_5045911534" evidence="2">
    <location>
        <begin position="19"/>
        <end position="78"/>
    </location>
</feature>
<evidence type="ECO:0000256" key="1">
    <source>
        <dbReference type="SAM" id="MobiDB-lite"/>
    </source>
</evidence>
<dbReference type="RefSeq" id="WP_190923862.1">
    <property type="nucleotide sequence ID" value="NZ_JACXAC010000003.1"/>
</dbReference>
<keyword evidence="4" id="KW-1185">Reference proteome</keyword>
<accession>A0ABR8JXB7</accession>
<dbReference type="Proteomes" id="UP000606003">
    <property type="component" value="Unassembled WGS sequence"/>
</dbReference>
<protein>
    <submittedName>
        <fullName evidence="3">Uncharacterized protein</fullName>
    </submittedName>
</protein>
<feature type="signal peptide" evidence="2">
    <location>
        <begin position="1"/>
        <end position="18"/>
    </location>
</feature>
<reference evidence="3 4" key="1">
    <citation type="submission" date="2020-09" db="EMBL/GenBank/DDBJ databases">
        <authorList>
            <person name="Kim M.K."/>
        </authorList>
    </citation>
    <scope>NUCLEOTIDE SEQUENCE [LARGE SCALE GENOMIC DNA]</scope>
    <source>
        <strain evidence="3 4">BT189</strain>
    </source>
</reference>